<dbReference type="Gene3D" id="2.60.11.10">
    <property type="entry name" value="Cytochrome c oxidase, subunit Vb"/>
    <property type="match status" value="1"/>
</dbReference>
<evidence type="ECO:0007829" key="20">
    <source>
        <dbReference type="PDB" id="8UCO"/>
    </source>
</evidence>
<reference evidence="18" key="8">
    <citation type="submission" date="2023-09" db="PDB data bank">
        <title>Komagataella pastoris Cytochrome c oxidase in complex with human VMAT2 and Reserpine.</title>
        <authorList>
            <person name="Ye J."/>
            <person name="Liu B."/>
            <person name="Li W."/>
        </authorList>
    </citation>
    <scope>STRUCTURE BY ELECTRON MICROSCOPY (3.14 ANGSTROMS) OF 44-160 IN COMPLEX WITH ZN(2+)</scope>
</reference>
<evidence type="ECO:0000256" key="12">
    <source>
        <dbReference type="PIRSR" id="PIRSR602124-2"/>
    </source>
</evidence>
<dbReference type="PDB" id="8UCM">
    <property type="method" value="EM"/>
    <property type="resolution" value="3.14 A"/>
    <property type="chains" value="d=44-160"/>
</dbReference>
<proteinExistence type="evidence at protein level"/>
<dbReference type="EMDB" id="EMD-42133"/>
<dbReference type="EMDB" id="EMD-42134"/>
<keyword evidence="6 12" id="KW-0862">Zinc</keyword>
<gene>
    <name evidence="13" type="primary">COX4</name>
    <name evidence="13" type="ordered locus">PP7435_Chr2-2463</name>
</gene>
<dbReference type="GO" id="GO:0045277">
    <property type="term" value="C:respiratory chain complex IV"/>
    <property type="evidence" value="ECO:0007669"/>
    <property type="project" value="InterPro"/>
</dbReference>
<evidence type="ECO:0007829" key="19">
    <source>
        <dbReference type="PDB" id="8UCN"/>
    </source>
</evidence>
<feature type="binding site" evidence="12 15">
    <location>
        <position position="133"/>
    </location>
    <ligand>
        <name>Zn(2+)</name>
        <dbReference type="ChEBI" id="CHEBI:29105"/>
    </ligand>
</feature>
<evidence type="ECO:0000256" key="2">
    <source>
        <dbReference type="ARBA" id="ARBA00004673"/>
    </source>
</evidence>
<reference evidence="13 14" key="3">
    <citation type="journal article" date="2016" name="FEMS Yeast Res.">
        <title>Curation of the genome annotation of Pichia pastoris (Komagataella phaffii) CBS7435 from gene level to protein function.</title>
        <authorList>
            <person name="Valli M."/>
            <person name="Tatto N.E."/>
            <person name="Peymann A."/>
            <person name="Gruber C."/>
            <person name="Landes N."/>
            <person name="Ekker H."/>
            <person name="Thallinger G.G."/>
            <person name="Mattanovich D."/>
            <person name="Gasser B."/>
            <person name="Graf A.B."/>
        </authorList>
    </citation>
    <scope>GENOME REANNOTATION</scope>
    <source>
        <strain evidence="13 14">ATCC 76273 / CBS 7435 / CECT 11047 / NRRL Y-11430 / Wegner 21-1</strain>
    </source>
</reference>
<reference key="2">
    <citation type="submission" date="2011-04" db="EMBL/GenBank/DDBJ databases">
        <title>High-quality genome sequence of Pichia pastoris CBS 7435.</title>
        <authorList>
            <person name="Kueberl A."/>
            <person name="Schneider J."/>
            <person name="Thallinger G.G."/>
            <person name="Anderl I."/>
            <person name="Wibberg D."/>
            <person name="Hajek T."/>
            <person name="Jaenicke S."/>
            <person name="Brinkrolf K."/>
            <person name="Goesmann A."/>
            <person name="Szczepanowski R."/>
            <person name="Puehler A."/>
            <person name="Schwab H."/>
            <person name="Glieder A."/>
            <person name="Pichler H."/>
        </authorList>
    </citation>
    <scope>NUCLEOTIDE SEQUENCE</scope>
    <source>
        <strain>CBS 7435</strain>
    </source>
</reference>
<evidence type="ECO:0000256" key="1">
    <source>
        <dbReference type="ARBA" id="ARBA00004443"/>
    </source>
</evidence>
<dbReference type="PDB" id="8UCP">
    <property type="method" value="EM"/>
    <property type="resolution" value="3.28 A"/>
    <property type="chains" value="d=44-160"/>
</dbReference>
<dbReference type="PDB" id="8UCK">
    <property type="method" value="EM"/>
    <property type="resolution" value="3.26 A"/>
    <property type="chains" value="d=44-160"/>
</dbReference>
<evidence type="ECO:0007829" key="17">
    <source>
        <dbReference type="PDB" id="8UCL"/>
    </source>
</evidence>
<keyword evidence="8" id="KW-0496">Mitochondrion</keyword>
<dbReference type="PDB" id="8UCO">
    <property type="method" value="EM"/>
    <property type="resolution" value="3.25 A"/>
    <property type="chains" value="d=44-160"/>
</dbReference>
<dbReference type="EMDB" id="EMD-42129"/>
<evidence type="ECO:0000256" key="5">
    <source>
        <dbReference type="ARBA" id="ARBA00022792"/>
    </source>
</evidence>
<comment type="similarity">
    <text evidence="3">Belongs to the cytochrome c oxidase subunit 5B family.</text>
</comment>
<keyword evidence="4 12" id="KW-0479">Metal-binding</keyword>
<feature type="binding site" evidence="12 15">
    <location>
        <position position="125"/>
    </location>
    <ligand>
        <name>Zn(2+)</name>
        <dbReference type="ChEBI" id="CHEBI:29105"/>
    </ligand>
</feature>
<dbReference type="GO" id="GO:0005743">
    <property type="term" value="C:mitochondrial inner membrane"/>
    <property type="evidence" value="ECO:0007669"/>
    <property type="project" value="UniProtKB-SubCell"/>
</dbReference>
<keyword evidence="5" id="KW-0999">Mitochondrion inner membrane</keyword>
<feature type="binding site" evidence="12 15">
    <location>
        <position position="151"/>
    </location>
    <ligand>
        <name>Zn(2+)</name>
        <dbReference type="ChEBI" id="CHEBI:29105"/>
    </ligand>
</feature>
<dbReference type="CDD" id="cd00924">
    <property type="entry name" value="Cyt_c_Oxidase_Vb"/>
    <property type="match status" value="1"/>
</dbReference>
<dbReference type="PROSITE" id="PS51359">
    <property type="entry name" value="COX5B_2"/>
    <property type="match status" value="1"/>
</dbReference>
<organism evidence="13 14">
    <name type="scientific">Komagataella phaffii (strain ATCC 76273 / CBS 7435 / CECT 11047 / NRRL Y-11430 / Wegner 21-1)</name>
    <name type="common">Yeast</name>
    <name type="synonym">Pichia pastoris</name>
    <dbReference type="NCBI Taxonomy" id="981350"/>
    <lineage>
        <taxon>Eukaryota</taxon>
        <taxon>Fungi</taxon>
        <taxon>Dikarya</taxon>
        <taxon>Ascomycota</taxon>
        <taxon>Saccharomycotina</taxon>
        <taxon>Pichiomycetes</taxon>
        <taxon>Pichiales</taxon>
        <taxon>Pichiaceae</taxon>
        <taxon>Komagataella</taxon>
    </lineage>
</organism>
<keyword evidence="9" id="KW-0472">Membrane</keyword>
<dbReference type="SUPFAM" id="SSF57802">
    <property type="entry name" value="Rubredoxin-like"/>
    <property type="match status" value="1"/>
</dbReference>
<dbReference type="FunFam" id="2.60.11.10:FF:000003">
    <property type="entry name" value="Cytochrome c oxidase subunit IV"/>
    <property type="match status" value="1"/>
</dbReference>
<feature type="binding site" evidence="12 15">
    <location>
        <position position="148"/>
    </location>
    <ligand>
        <name>Zn(2+)</name>
        <dbReference type="ChEBI" id="CHEBI:29105"/>
    </ligand>
</feature>
<comment type="pathway">
    <text evidence="2">Energy metabolism; oxidative phosphorylation.</text>
</comment>
<evidence type="ECO:0000256" key="7">
    <source>
        <dbReference type="ARBA" id="ARBA00022946"/>
    </source>
</evidence>
<dbReference type="GO" id="GO:0006123">
    <property type="term" value="P:mitochondrial electron transport, cytochrome c to oxygen"/>
    <property type="evidence" value="ECO:0007669"/>
    <property type="project" value="InterPro"/>
</dbReference>
<evidence type="ECO:0007829" key="18">
    <source>
        <dbReference type="PDB" id="8UCM"/>
    </source>
</evidence>
<dbReference type="EMDB" id="EMD-42131"/>
<dbReference type="EMDB" id="EMD-42130"/>
<dbReference type="Pfam" id="PF01215">
    <property type="entry name" value="COX5B"/>
    <property type="match status" value="1"/>
</dbReference>
<protein>
    <recommendedName>
        <fullName evidence="11">Cytochrome c oxidase subunit 4, mitochondrial</fullName>
    </recommendedName>
    <alternativeName>
        <fullName evidence="10">Cytochrome c oxidase polypeptide IV</fullName>
    </alternativeName>
</protein>
<dbReference type="EMDB" id="EMD-42132"/>
<dbReference type="InterPro" id="IPR002124">
    <property type="entry name" value="Cyt_c_oxidase_su5b"/>
</dbReference>
<evidence type="ECO:0000313" key="14">
    <source>
        <dbReference type="Proteomes" id="UP000006853"/>
    </source>
</evidence>
<reference evidence="17" key="10">
    <citation type="submission" date="2023-09" db="PDB data bank">
        <title>Komagataella pastoris Cytochrome c oxidase in complex with human VMAT2 and Tetrabenazine.</title>
        <authorList>
            <person name="Ye J."/>
            <person name="Liu B."/>
            <person name="Li W."/>
        </authorList>
    </citation>
    <scope>STRUCTURE BY ELECTRON MICROSCOPY (3.18 ANGSTROMS) OF 44-160 IN COMPLEX WITH ZN(2+)</scope>
</reference>
<keyword evidence="15 16" id="KW-0002">3D-structure</keyword>
<evidence type="ECO:0000256" key="8">
    <source>
        <dbReference type="ARBA" id="ARBA00023128"/>
    </source>
</evidence>
<evidence type="ECO:0007829" key="16">
    <source>
        <dbReference type="PDB" id="8UCK"/>
    </source>
</evidence>
<comment type="subcellular location">
    <subcellularLocation>
        <location evidence="1">Mitochondrion inner membrane</location>
        <topology evidence="1">Peripheral membrane protein</topology>
        <orientation evidence="1">Matrix side</orientation>
    </subcellularLocation>
</comment>
<dbReference type="PANTHER" id="PTHR10122">
    <property type="entry name" value="CYTOCHROME C OXIDASE SUBUNIT 5B, MITOCHONDRIAL"/>
    <property type="match status" value="1"/>
</dbReference>
<dbReference type="EMDB" id="EMD-42128"/>
<dbReference type="EMBL" id="FR839629">
    <property type="protein sequence ID" value="CCA38620.2"/>
    <property type="molecule type" value="Genomic_DNA"/>
</dbReference>
<dbReference type="HOGENOM" id="CLU_894617_0_0_1"/>
<dbReference type="InterPro" id="IPR036972">
    <property type="entry name" value="Cyt_c_oxidase_su5b_sf"/>
</dbReference>
<evidence type="ECO:0000256" key="11">
    <source>
        <dbReference type="ARBA" id="ARBA00070613"/>
    </source>
</evidence>
<dbReference type="SMR" id="F2QT92"/>
<evidence type="ECO:0000256" key="10">
    <source>
        <dbReference type="ARBA" id="ARBA00031366"/>
    </source>
</evidence>
<sequence length="168" mass="18775">MIFVCLSYLNLTVPFMLRQCLPRVRPASRLFSTASILRQQTPKQFKTATSIAEVEGLENLVGPGAKTGTVPTDLEQATGLERYELLGKLEGIEVFDETPLEAVRKGTMKDPILIDSYDDYRYVGCTGVPADSHNIEWLKPTTEKNARCWECGSVYKLNFLGSGKPHHH</sequence>
<evidence type="ECO:0000256" key="6">
    <source>
        <dbReference type="ARBA" id="ARBA00022833"/>
    </source>
</evidence>
<evidence type="ECO:0007829" key="21">
    <source>
        <dbReference type="PDB" id="8UCP"/>
    </source>
</evidence>
<evidence type="ECO:0007829" key="15">
    <source>
        <dbReference type="PDB" id="8UCJ"/>
    </source>
</evidence>
<dbReference type="PDB" id="8UCJ">
    <property type="method" value="EM"/>
    <property type="resolution" value="3.20 A"/>
    <property type="chains" value="d=14-160"/>
</dbReference>
<dbReference type="GO" id="GO:0046872">
    <property type="term" value="F:metal ion binding"/>
    <property type="evidence" value="ECO:0007669"/>
    <property type="project" value="UniProtKB-KW"/>
</dbReference>
<dbReference type="PANTHER" id="PTHR10122:SF0">
    <property type="entry name" value="CYTOCHROME C OXIDASE SUBUNIT 5B, ISOFORM A-RELATED"/>
    <property type="match status" value="1"/>
</dbReference>
<evidence type="ECO:0000256" key="9">
    <source>
        <dbReference type="ARBA" id="ARBA00023136"/>
    </source>
</evidence>
<reference evidence="19" key="7">
    <citation type="submission" date="2023-09" db="PDB data bank">
        <title>Komagataella pastoris Cytochrome c oxidase in complex with human VMAT2 and Histamine.</title>
        <authorList>
            <person name="Ye J."/>
            <person name="Liu B."/>
            <person name="Li W."/>
        </authorList>
    </citation>
    <scope>STRUCTURE BY ELECTRON MICROSCOPY (3.31 ANGSTROMS) OF 44-160 IN COMPLEX WITH ZN(2+)</scope>
</reference>
<evidence type="ECO:0000313" key="13">
    <source>
        <dbReference type="EMBL" id="CCA38620.2"/>
    </source>
</evidence>
<keyword evidence="14" id="KW-1185">Reference proteome</keyword>
<reference evidence="20" key="5">
    <citation type="submission" date="2023-09" db="PDB data bank">
        <title>cryoEM structure of Komagataella pastoris Cytochrome c oxidase (9 subunits) in complex with human VMAT2 and Amphetamin.</title>
        <authorList>
            <person name="Ye J."/>
            <person name="Liu B."/>
            <person name="Li W."/>
        </authorList>
    </citation>
    <scope>STRUCTURE BY ELECTRON MICROSCOPY (3.25 ANGSTROMS) OF 44-160 IN COMPLEX WITH ZN(2+)</scope>
</reference>
<accession>F2QT92</accession>
<dbReference type="Proteomes" id="UP000006853">
    <property type="component" value="Chromosome 2"/>
</dbReference>
<keyword evidence="7" id="KW-0809">Transit peptide</keyword>
<dbReference type="PDB" id="8UCL">
    <property type="method" value="EM"/>
    <property type="resolution" value="3.18 A"/>
    <property type="chains" value="d=44-160"/>
</dbReference>
<evidence type="ECO:0000256" key="4">
    <source>
        <dbReference type="ARBA" id="ARBA00022723"/>
    </source>
</evidence>
<evidence type="ECO:0000256" key="3">
    <source>
        <dbReference type="ARBA" id="ARBA00010292"/>
    </source>
</evidence>
<name>F2QT92_KOMPC</name>
<dbReference type="AlphaFoldDB" id="F2QT92"/>
<reference evidence="21" key="9">
    <citation type="submission" date="2023-09" db="PDB data bank">
        <title>Komagataella pastoris Cytochrome c oxidase in complex with human VMAT2 and Serotonin.</title>
        <authorList>
            <person name="Ye J."/>
            <person name="Liu B."/>
            <person name="Li W."/>
        </authorList>
    </citation>
    <scope>STRUCTURE BY ELECTRON MICROSCOPY (3.28 ANGSTROMS) OF 44-160 IN COMPLEX WITH ZN(2+)</scope>
</reference>
<reference evidence="13 14" key="1">
    <citation type="journal article" date="2011" name="J. Biotechnol.">
        <title>High-quality genome sequence of Pichia pastoris CBS7435.</title>
        <authorList>
            <person name="Kuberl A."/>
            <person name="Schneider J."/>
            <person name="Thallinger G.G."/>
            <person name="Anderl I."/>
            <person name="Wibberg D."/>
            <person name="Hajek T."/>
            <person name="Jaenicke S."/>
            <person name="Brinkrolf K."/>
            <person name="Goesmann A."/>
            <person name="Szczepanowski R."/>
            <person name="Puhler A."/>
            <person name="Schwab H."/>
            <person name="Glieder A."/>
            <person name="Pichler H."/>
        </authorList>
    </citation>
    <scope>NUCLEOTIDE SEQUENCE [LARGE SCALE GENOMIC DNA]</scope>
    <source>
        <strain evidence="14">ATCC 76273 / CBS 7435 / CECT 11047 / NRRL Y-11430 / Wegner 21-1</strain>
    </source>
</reference>
<reference evidence="16" key="6">
    <citation type="submission" date="2023-09" db="PDB data bank">
        <title>Komagataella pastoris Cytochrome c oxidase (9 subunits) in complex with human VMAT2.</title>
        <authorList>
            <person name="Ye J."/>
            <person name="Liu B."/>
            <person name="Li W."/>
        </authorList>
    </citation>
    <scope>STRUCTURE BY ELECTRON MICROSCOPY (3.26 ANGSTROMS) OF 44-160 IN COMPLEX WITH ZN(2+)</scope>
</reference>
<dbReference type="PDB" id="8UCN">
    <property type="method" value="EM"/>
    <property type="resolution" value="3.31 A"/>
    <property type="chains" value="d=44-160"/>
</dbReference>
<reference evidence="15" key="4">
    <citation type="submission" date="2023-09" db="PDB data bank">
        <title>cryoEM structure of Komagataella pastoris Cytochrome c oxidase (11 subunits) in complex with human VMAT2.</title>
        <authorList>
            <person name="Ye J."/>
            <person name="Liu B."/>
            <person name="Li W."/>
        </authorList>
    </citation>
    <scope>STRUCTURE BY ELECTRON MICROSCOPY (3.20 ANGSTROMS) OF 14-160 IN COMPLEX WITH ZN(2+)</scope>
</reference>